<keyword evidence="1" id="KW-0472">Membrane</keyword>
<proteinExistence type="predicted"/>
<reference evidence="2" key="1">
    <citation type="journal article" name="BMC Genomics">
        <title>Long-read sequencing and de novo genome assembly of marine medaka (Oryzias melastigma).</title>
        <authorList>
            <person name="Liang P."/>
            <person name="Saqib H.S.A."/>
            <person name="Ni X."/>
            <person name="Shen Y."/>
        </authorList>
    </citation>
    <scope>NUCLEOTIDE SEQUENCE</scope>
    <source>
        <strain evidence="2">Bigg-433</strain>
    </source>
</reference>
<feature type="transmembrane region" description="Helical" evidence="1">
    <location>
        <begin position="40"/>
        <end position="64"/>
    </location>
</feature>
<dbReference type="PANTHER" id="PTHR28453">
    <property type="entry name" value="PROTEIN SNORC"/>
    <property type="match status" value="1"/>
</dbReference>
<dbReference type="InterPro" id="IPR031500">
    <property type="entry name" value="SNORC"/>
</dbReference>
<dbReference type="PANTHER" id="PTHR28453:SF1">
    <property type="entry name" value="PROTEIN SNORC"/>
    <property type="match status" value="1"/>
</dbReference>
<dbReference type="EMBL" id="WKFB01000198">
    <property type="protein sequence ID" value="KAF6732107.1"/>
    <property type="molecule type" value="Genomic_DNA"/>
</dbReference>
<evidence type="ECO:0000313" key="3">
    <source>
        <dbReference type="Proteomes" id="UP000646548"/>
    </source>
</evidence>
<keyword evidence="1" id="KW-1133">Transmembrane helix</keyword>
<evidence type="ECO:0000313" key="2">
    <source>
        <dbReference type="EMBL" id="KAF6732107.1"/>
    </source>
</evidence>
<keyword evidence="1" id="KW-0812">Transmembrane</keyword>
<evidence type="ECO:0008006" key="4">
    <source>
        <dbReference type="Google" id="ProtNLM"/>
    </source>
</evidence>
<organism evidence="2 3">
    <name type="scientific">Oryzias melastigma</name>
    <name type="common">Marine medaka</name>
    <dbReference type="NCBI Taxonomy" id="30732"/>
    <lineage>
        <taxon>Eukaryota</taxon>
        <taxon>Metazoa</taxon>
        <taxon>Chordata</taxon>
        <taxon>Craniata</taxon>
        <taxon>Vertebrata</taxon>
        <taxon>Euteleostomi</taxon>
        <taxon>Actinopterygii</taxon>
        <taxon>Neopterygii</taxon>
        <taxon>Teleostei</taxon>
        <taxon>Neoteleostei</taxon>
        <taxon>Acanthomorphata</taxon>
        <taxon>Ovalentaria</taxon>
        <taxon>Atherinomorphae</taxon>
        <taxon>Beloniformes</taxon>
        <taxon>Adrianichthyidae</taxon>
        <taxon>Oryziinae</taxon>
        <taxon>Oryzias</taxon>
    </lineage>
</organism>
<dbReference type="AlphaFoldDB" id="A0A834FGC8"/>
<feature type="transmembrane region" description="Helical" evidence="1">
    <location>
        <begin position="110"/>
        <end position="133"/>
    </location>
</feature>
<name>A0A834FGC8_ORYME</name>
<sequence length="139" mass="15037">MDNRDATFRVTTILLNYVSRSLGIAAPRVWETAAMVRSKVVLLLLFSLFVVSVHSEADAALAVLDHQETWSGDPPGDATSTVSVVTFTFNYPEIFTSSQPFDEAFLGPGAITAIVIAVFLGVSVLLTLIVITLRKFMAS</sequence>
<dbReference type="GO" id="GO:0051216">
    <property type="term" value="P:cartilage development"/>
    <property type="evidence" value="ECO:0007669"/>
    <property type="project" value="InterPro"/>
</dbReference>
<accession>A0A834FGC8</accession>
<protein>
    <recommendedName>
        <fullName evidence="4">Secondary ossification center associated regulator of chondrocyte maturation</fullName>
    </recommendedName>
</protein>
<gene>
    <name evidence="2" type="ORF">FQA47_023202</name>
</gene>
<dbReference type="Pfam" id="PF15756">
    <property type="entry name" value="DUF4690"/>
    <property type="match status" value="1"/>
</dbReference>
<comment type="caution">
    <text evidence="2">The sequence shown here is derived from an EMBL/GenBank/DDBJ whole genome shotgun (WGS) entry which is preliminary data.</text>
</comment>
<evidence type="ECO:0000256" key="1">
    <source>
        <dbReference type="SAM" id="Phobius"/>
    </source>
</evidence>
<dbReference type="Proteomes" id="UP000646548">
    <property type="component" value="Unassembled WGS sequence"/>
</dbReference>